<proteinExistence type="predicted"/>
<name>A0A2A4HV44_9SPHN</name>
<reference evidence="3 4" key="1">
    <citation type="submission" date="2017-09" db="EMBL/GenBank/DDBJ databases">
        <title>Sphingomonas ginsenosidimutans KACC 14949, whole genome shotgun sequence.</title>
        <authorList>
            <person name="Feng G."/>
            <person name="Zhu H."/>
        </authorList>
    </citation>
    <scope>NUCLEOTIDE SEQUENCE [LARGE SCALE GENOMIC DNA]</scope>
    <source>
        <strain evidence="3 4">KACC 14949</strain>
    </source>
</reference>
<dbReference type="InterPro" id="IPR055397">
    <property type="entry name" value="TraK_C"/>
</dbReference>
<comment type="caution">
    <text evidence="3">The sequence shown here is derived from an EMBL/GenBank/DDBJ whole genome shotgun (WGS) entry which is preliminary data.</text>
</comment>
<dbReference type="AlphaFoldDB" id="A0A2A4HV44"/>
<accession>A0A2A4HV44</accession>
<dbReference type="InterPro" id="IPR010563">
    <property type="entry name" value="TraK_N"/>
</dbReference>
<protein>
    <submittedName>
        <fullName evidence="3">Conjugal transfer protein TraK</fullName>
    </submittedName>
</protein>
<feature type="domain" description="TraK N-terminal" evidence="1">
    <location>
        <begin position="55"/>
        <end position="154"/>
    </location>
</feature>
<gene>
    <name evidence="3" type="ORF">COA17_17740</name>
</gene>
<dbReference type="EMBL" id="NWVD01000017">
    <property type="protein sequence ID" value="PCG07548.1"/>
    <property type="molecule type" value="Genomic_DNA"/>
</dbReference>
<evidence type="ECO:0000313" key="3">
    <source>
        <dbReference type="EMBL" id="PCG07548.1"/>
    </source>
</evidence>
<evidence type="ECO:0000259" key="2">
    <source>
        <dbReference type="Pfam" id="PF23536"/>
    </source>
</evidence>
<dbReference type="Proteomes" id="UP000218784">
    <property type="component" value="Unassembled WGS sequence"/>
</dbReference>
<sequence>MIAATPACLLGAGTVTFAAGTTRPRDLTLKPLGLALIGAAIALAATPAWADQYRQAADNAQVDCVVSNHELTRISLVGDAFASVSKITTGYPYNDFTVTNEPVRGDIYLSVPEGFAPGRLSFFATTRKGYVYKFACSIGGPEAEQIFVSNPAIAGERAQAWEAKTGPRDAAVRLVQAMAANSAPDGYVMRQVAAAPTRVGDLSVRLVAEYRGGALTGRVLRIDNRGAKTVPVDPAQLTPAGSLAVSVADRELGPQQATTLYVVLDGSAGA</sequence>
<evidence type="ECO:0000259" key="1">
    <source>
        <dbReference type="Pfam" id="PF06586"/>
    </source>
</evidence>
<dbReference type="Pfam" id="PF06586">
    <property type="entry name" value="TraK_N"/>
    <property type="match status" value="1"/>
</dbReference>
<feature type="domain" description="TraK C-terminal" evidence="2">
    <location>
        <begin position="159"/>
        <end position="263"/>
    </location>
</feature>
<dbReference type="Pfam" id="PF23536">
    <property type="entry name" value="TraK_C"/>
    <property type="match status" value="1"/>
</dbReference>
<organism evidence="3 4">
    <name type="scientific">Sphingomonas ginsenosidimutans</name>
    <dbReference type="NCBI Taxonomy" id="862134"/>
    <lineage>
        <taxon>Bacteria</taxon>
        <taxon>Pseudomonadati</taxon>
        <taxon>Pseudomonadota</taxon>
        <taxon>Alphaproteobacteria</taxon>
        <taxon>Sphingomonadales</taxon>
        <taxon>Sphingomonadaceae</taxon>
        <taxon>Sphingomonas</taxon>
    </lineage>
</organism>
<evidence type="ECO:0000313" key="4">
    <source>
        <dbReference type="Proteomes" id="UP000218784"/>
    </source>
</evidence>
<keyword evidence="4" id="KW-1185">Reference proteome</keyword>
<dbReference type="RefSeq" id="WP_096614178.1">
    <property type="nucleotide sequence ID" value="NZ_NWVD01000017.1"/>
</dbReference>